<sequence precursor="true">METHRYHSAKLVRIFLIWFVVSAPSAVSAQNSQPAKSDVEQAIQGSAQKFVDAFNKGDAKAIAALWTEDGEYVDEAGTRIVGRAAIEKQYADFFANNKGAKIEIAINAIQQVSPDSAIEDGHSQLTLVSPAAVASGRYMAFHVKQNGQWLMASVRDSPAQPSSSADLSLQDLAWIVGDWTASGDETEVELDYDWMGNGNFIRGETTIRDDKGPASGGTQIIGKDPVTGELVSWFFNSDGSHGYGEWSKQGAHWMIRTQGVTADGLPTSSINILYDADDNVHSWQSINRTVGGEPLPRTKEIVIERKAANKAAEKK</sequence>
<dbReference type="Pfam" id="PF14534">
    <property type="entry name" value="DUF4440"/>
    <property type="match status" value="1"/>
</dbReference>
<dbReference type="SUPFAM" id="SSF54427">
    <property type="entry name" value="NTF2-like"/>
    <property type="match status" value="1"/>
</dbReference>
<dbReference type="InterPro" id="IPR027843">
    <property type="entry name" value="DUF4440"/>
</dbReference>
<dbReference type="InterPro" id="IPR011944">
    <property type="entry name" value="Steroid_delta5-4_isomerase"/>
</dbReference>
<keyword evidence="4" id="KW-1185">Reference proteome</keyword>
<feature type="signal peptide" evidence="1">
    <location>
        <begin position="1"/>
        <end position="29"/>
    </location>
</feature>
<feature type="domain" description="DUF4440" evidence="2">
    <location>
        <begin position="46"/>
        <end position="151"/>
    </location>
</feature>
<evidence type="ECO:0000313" key="3">
    <source>
        <dbReference type="EMBL" id="TWU29592.1"/>
    </source>
</evidence>
<name>A0A5C6CYA3_9BACT</name>
<evidence type="ECO:0000259" key="2">
    <source>
        <dbReference type="Pfam" id="PF14534"/>
    </source>
</evidence>
<comment type="caution">
    <text evidence="3">The sequence shown here is derived from an EMBL/GenBank/DDBJ whole genome shotgun (WGS) entry which is preliminary data.</text>
</comment>
<gene>
    <name evidence="3" type="ORF">Pla144_03700</name>
</gene>
<proteinExistence type="predicted"/>
<dbReference type="EMBL" id="SJPS01000001">
    <property type="protein sequence ID" value="TWU29592.1"/>
    <property type="molecule type" value="Genomic_DNA"/>
</dbReference>
<evidence type="ECO:0000256" key="1">
    <source>
        <dbReference type="SAM" id="SignalP"/>
    </source>
</evidence>
<dbReference type="Gene3D" id="3.10.450.50">
    <property type="match status" value="1"/>
</dbReference>
<accession>A0A5C6CYA3</accession>
<dbReference type="RefSeq" id="WP_197530317.1">
    <property type="nucleotide sequence ID" value="NZ_SJPS01000001.1"/>
</dbReference>
<dbReference type="Proteomes" id="UP000318437">
    <property type="component" value="Unassembled WGS sequence"/>
</dbReference>
<feature type="chain" id="PRO_5022856886" evidence="1">
    <location>
        <begin position="30"/>
        <end position="315"/>
    </location>
</feature>
<protein>
    <submittedName>
        <fullName evidence="3">SnoaL-like domain protein</fullName>
    </submittedName>
</protein>
<keyword evidence="1" id="KW-0732">Signal</keyword>
<evidence type="ECO:0000313" key="4">
    <source>
        <dbReference type="Proteomes" id="UP000318437"/>
    </source>
</evidence>
<organism evidence="3 4">
    <name type="scientific">Bythopirellula polymerisocia</name>
    <dbReference type="NCBI Taxonomy" id="2528003"/>
    <lineage>
        <taxon>Bacteria</taxon>
        <taxon>Pseudomonadati</taxon>
        <taxon>Planctomycetota</taxon>
        <taxon>Planctomycetia</taxon>
        <taxon>Pirellulales</taxon>
        <taxon>Lacipirellulaceae</taxon>
        <taxon>Bythopirellula</taxon>
    </lineage>
</organism>
<dbReference type="NCBIfam" id="TIGR02246">
    <property type="entry name" value="SgcJ/EcaC family oxidoreductase"/>
    <property type="match status" value="1"/>
</dbReference>
<dbReference type="InterPro" id="IPR032710">
    <property type="entry name" value="NTF2-like_dom_sf"/>
</dbReference>
<dbReference type="AlphaFoldDB" id="A0A5C6CYA3"/>
<reference evidence="3 4" key="1">
    <citation type="submission" date="2019-02" db="EMBL/GenBank/DDBJ databases">
        <title>Deep-cultivation of Planctomycetes and their phenomic and genomic characterization uncovers novel biology.</title>
        <authorList>
            <person name="Wiegand S."/>
            <person name="Jogler M."/>
            <person name="Boedeker C."/>
            <person name="Pinto D."/>
            <person name="Vollmers J."/>
            <person name="Rivas-Marin E."/>
            <person name="Kohn T."/>
            <person name="Peeters S.H."/>
            <person name="Heuer A."/>
            <person name="Rast P."/>
            <person name="Oberbeckmann S."/>
            <person name="Bunk B."/>
            <person name="Jeske O."/>
            <person name="Meyerdierks A."/>
            <person name="Storesund J.E."/>
            <person name="Kallscheuer N."/>
            <person name="Luecker S."/>
            <person name="Lage O.M."/>
            <person name="Pohl T."/>
            <person name="Merkel B.J."/>
            <person name="Hornburger P."/>
            <person name="Mueller R.-W."/>
            <person name="Bruemmer F."/>
            <person name="Labrenz M."/>
            <person name="Spormann A.M."/>
            <person name="Op Den Camp H."/>
            <person name="Overmann J."/>
            <person name="Amann R."/>
            <person name="Jetten M.S.M."/>
            <person name="Mascher T."/>
            <person name="Medema M.H."/>
            <person name="Devos D.P."/>
            <person name="Kaster A.-K."/>
            <person name="Ovreas L."/>
            <person name="Rohde M."/>
            <person name="Galperin M.Y."/>
            <person name="Jogler C."/>
        </authorList>
    </citation>
    <scope>NUCLEOTIDE SEQUENCE [LARGE SCALE GENOMIC DNA]</scope>
    <source>
        <strain evidence="3 4">Pla144</strain>
    </source>
</reference>